<reference evidence="2 3" key="1">
    <citation type="submission" date="2019-01" db="EMBL/GenBank/DDBJ databases">
        <title>Genomes sequencing and comparative genomics of infectious freshwater microsporidia, Cucumispora dikerogammari and Thelohania contejeani.</title>
        <authorList>
            <person name="Cormier A."/>
            <person name="Giraud I."/>
            <person name="Wattier R."/>
            <person name="Teixeira M."/>
            <person name="Grandjean F."/>
            <person name="Rigaud T."/>
            <person name="Cordaux R."/>
        </authorList>
    </citation>
    <scope>NUCLEOTIDE SEQUENCE [LARGE SCALE GENOMIC DNA]</scope>
    <source>
        <strain evidence="2">T1</strain>
        <tissue evidence="2">Spores</tissue>
    </source>
</reference>
<name>A0ABQ7HZZ7_9MICR</name>
<evidence type="ECO:0000313" key="2">
    <source>
        <dbReference type="EMBL" id="KAF7683726.1"/>
    </source>
</evidence>
<comment type="caution">
    <text evidence="2">The sequence shown here is derived from an EMBL/GenBank/DDBJ whole genome shotgun (WGS) entry which is preliminary data.</text>
</comment>
<gene>
    <name evidence="2" type="ORF">TCON_1074</name>
</gene>
<organism evidence="2 3">
    <name type="scientific">Astathelohania contejeani</name>
    <dbReference type="NCBI Taxonomy" id="164912"/>
    <lineage>
        <taxon>Eukaryota</taxon>
        <taxon>Fungi</taxon>
        <taxon>Fungi incertae sedis</taxon>
        <taxon>Microsporidia</taxon>
        <taxon>Astathelohaniidae</taxon>
        <taxon>Astathelohania</taxon>
    </lineage>
</organism>
<feature type="transmembrane region" description="Helical" evidence="1">
    <location>
        <begin position="49"/>
        <end position="66"/>
    </location>
</feature>
<keyword evidence="1" id="KW-0472">Membrane</keyword>
<keyword evidence="3" id="KW-1185">Reference proteome</keyword>
<dbReference type="Proteomes" id="UP001516464">
    <property type="component" value="Unassembled WGS sequence"/>
</dbReference>
<keyword evidence="1" id="KW-1133">Transmembrane helix</keyword>
<evidence type="ECO:0000256" key="1">
    <source>
        <dbReference type="SAM" id="Phobius"/>
    </source>
</evidence>
<accession>A0ABQ7HZZ7</accession>
<dbReference type="EMBL" id="SBIQ01000058">
    <property type="protein sequence ID" value="KAF7683726.1"/>
    <property type="molecule type" value="Genomic_DNA"/>
</dbReference>
<protein>
    <submittedName>
        <fullName evidence="2">Uncharacterized protein</fullName>
    </submittedName>
</protein>
<proteinExistence type="predicted"/>
<keyword evidence="1" id="KW-0812">Transmembrane</keyword>
<sequence>MRRHDEGINLNVRRVPLTRVDRLCNTKLDTRNLYRFIREYTFTFINQNIGLQLAIFLRFITIYVMLSSNIRKISDMIFQKGNPTRTVIRRSLQNMEFDSLCILY</sequence>
<evidence type="ECO:0000313" key="3">
    <source>
        <dbReference type="Proteomes" id="UP001516464"/>
    </source>
</evidence>